<sequence>MATNYQQDGHTLDFLNAGATTILSGESVAAGTLVGVAHGDISPGEWGVLHTTGVFTLPKAAEAVAVGQKLYLVDGKLSIEAGTPEAPNSLAGTAWADAAADVDQVPVRLGY</sequence>
<dbReference type="KEGG" id="kgn:GY169_13715"/>
<proteinExistence type="predicted"/>
<keyword evidence="2" id="KW-1185">Reference proteome</keyword>
<reference evidence="1 2" key="1">
    <citation type="submission" date="2020-02" db="EMBL/GenBank/DDBJ databases">
        <title>Whole genome PO2S7.</title>
        <authorList>
            <person name="Singha K.M."/>
        </authorList>
    </citation>
    <scope>NUCLEOTIDE SEQUENCE [LARGE SCALE GENOMIC DNA]</scope>
    <source>
        <strain evidence="1 2">PO2S7</strain>
    </source>
</reference>
<accession>A0A6G9RLF9</accession>
<dbReference type="EMBL" id="CP050321">
    <property type="protein sequence ID" value="QIR27794.1"/>
    <property type="molecule type" value="Genomic_DNA"/>
</dbReference>
<dbReference type="RefSeq" id="WP_167576087.1">
    <property type="nucleotide sequence ID" value="NZ_CP050321.1"/>
</dbReference>
<dbReference type="AlphaFoldDB" id="A0A6G9RLF9"/>
<dbReference type="PIRSF" id="PIRSF030771">
    <property type="entry name" value="UCP030771"/>
    <property type="match status" value="1"/>
</dbReference>
<dbReference type="Proteomes" id="UP000503580">
    <property type="component" value="Chromosome"/>
</dbReference>
<gene>
    <name evidence="1" type="ORF">GY169_13715</name>
</gene>
<evidence type="ECO:0000313" key="1">
    <source>
        <dbReference type="EMBL" id="QIR27794.1"/>
    </source>
</evidence>
<dbReference type="InterPro" id="IPR011231">
    <property type="entry name" value="Phage_VT1-Sakai_H0018"/>
</dbReference>
<evidence type="ECO:0000313" key="2">
    <source>
        <dbReference type="Proteomes" id="UP000503580"/>
    </source>
</evidence>
<protein>
    <submittedName>
        <fullName evidence="1">DUF2190 family protein</fullName>
    </submittedName>
</protein>
<name>A0A6G9RLF9_9ENTR</name>
<organism evidence="1 2">
    <name type="scientific">Kluyvera genomosp. 3</name>
    <dbReference type="NCBI Taxonomy" id="2774055"/>
    <lineage>
        <taxon>Bacteria</taxon>
        <taxon>Pseudomonadati</taxon>
        <taxon>Pseudomonadota</taxon>
        <taxon>Gammaproteobacteria</taxon>
        <taxon>Enterobacterales</taxon>
        <taxon>Enterobacteriaceae</taxon>
        <taxon>Kluyvera</taxon>
    </lineage>
</organism>
<dbReference type="Pfam" id="PF09956">
    <property type="entry name" value="Phage_cement_2"/>
    <property type="match status" value="1"/>
</dbReference>